<evidence type="ECO:0000313" key="2">
    <source>
        <dbReference type="EMBL" id="EPE93897.1"/>
    </source>
</evidence>
<comment type="caution">
    <text evidence="2">The sequence shown here is derived from an EMBL/GenBank/DDBJ whole genome shotgun (WGS) entry which is preliminary data.</text>
</comment>
<organism evidence="2 3">
    <name type="scientific">Rhizobium grahamii CCGE 502</name>
    <dbReference type="NCBI Taxonomy" id="990285"/>
    <lineage>
        <taxon>Bacteria</taxon>
        <taxon>Pseudomonadati</taxon>
        <taxon>Pseudomonadota</taxon>
        <taxon>Alphaproteobacteria</taxon>
        <taxon>Hyphomicrobiales</taxon>
        <taxon>Rhizobiaceae</taxon>
        <taxon>Rhizobium/Agrobacterium group</taxon>
        <taxon>Rhizobium</taxon>
    </lineage>
</organism>
<feature type="compositionally biased region" description="Basic and acidic residues" evidence="1">
    <location>
        <begin position="58"/>
        <end position="67"/>
    </location>
</feature>
<dbReference type="Proteomes" id="UP000014411">
    <property type="component" value="Unassembled WGS sequence"/>
</dbReference>
<keyword evidence="2" id="KW-0614">Plasmid</keyword>
<feature type="compositionally biased region" description="Basic residues" evidence="1">
    <location>
        <begin position="75"/>
        <end position="84"/>
    </location>
</feature>
<sequence length="84" mass="9256">MHRNGRNAVEDGKDVASVCGSCRPYQETGHDGRAIDFISFFLLARVRDTKGAGPPRSGRLELMEKGGAEAPPKVVSRRRRSAFR</sequence>
<feature type="region of interest" description="Disordered" evidence="1">
    <location>
        <begin position="49"/>
        <end position="84"/>
    </location>
</feature>
<keyword evidence="3" id="KW-1185">Reference proteome</keyword>
<reference evidence="2 3" key="1">
    <citation type="journal article" date="2012" name="J. Bacteriol.">
        <title>Genome sequence of Rhizobium grahamii CCGE502, a broad-host-range symbiont with low nodulation competitiveness in Phaseolus vulgaris.</title>
        <authorList>
            <person name="Althabegoiti M.J."/>
            <person name="Lozano L."/>
            <person name="Torres-Tejerizo G."/>
            <person name="Ormeno-Orrillo E."/>
            <person name="Rogel M.A."/>
            <person name="Gonzalez V."/>
            <person name="Martinez-Romero E."/>
        </authorList>
    </citation>
    <scope>NUCLEOTIDE SEQUENCE [LARGE SCALE GENOMIC DNA]</scope>
    <source>
        <strain evidence="2 3">CCGE 502</strain>
        <plasmid evidence="2">pRg502a</plasmid>
    </source>
</reference>
<dbReference type="AlphaFoldDB" id="S3H443"/>
<geneLocation type="plasmid" evidence="2">
    <name>pRg502a</name>
</geneLocation>
<accession>S3H443</accession>
<proteinExistence type="predicted"/>
<protein>
    <submittedName>
        <fullName evidence="2">Uncharacterized protein</fullName>
    </submittedName>
</protein>
<gene>
    <name evidence="2" type="ORF">RGCCGE502_33956</name>
</gene>
<dbReference type="EMBL" id="AEYE02000038">
    <property type="protein sequence ID" value="EPE93897.1"/>
    <property type="molecule type" value="Genomic_DNA"/>
</dbReference>
<evidence type="ECO:0000256" key="1">
    <source>
        <dbReference type="SAM" id="MobiDB-lite"/>
    </source>
</evidence>
<dbReference type="HOGENOM" id="CLU_2525217_0_0_5"/>
<name>S3H443_9HYPH</name>
<evidence type="ECO:0000313" key="3">
    <source>
        <dbReference type="Proteomes" id="UP000014411"/>
    </source>
</evidence>